<dbReference type="GO" id="GO:0009307">
    <property type="term" value="P:DNA restriction-modification system"/>
    <property type="evidence" value="ECO:0007669"/>
    <property type="project" value="UniProtKB-KW"/>
</dbReference>
<dbReference type="PANTHER" id="PTHR43140:SF1">
    <property type="entry name" value="TYPE I RESTRICTION ENZYME ECOKI SPECIFICITY SUBUNIT"/>
    <property type="match status" value="1"/>
</dbReference>
<dbReference type="Proteomes" id="UP000258927">
    <property type="component" value="Chromosome"/>
</dbReference>
<dbReference type="SUPFAM" id="SSF116734">
    <property type="entry name" value="DNA methylase specificity domain"/>
    <property type="match status" value="2"/>
</dbReference>
<evidence type="ECO:0000256" key="3">
    <source>
        <dbReference type="ARBA" id="ARBA00023125"/>
    </source>
</evidence>
<evidence type="ECO:0000313" key="5">
    <source>
        <dbReference type="EMBL" id="AVX02579.1"/>
    </source>
</evidence>
<keyword evidence="3" id="KW-0238">DNA-binding</keyword>
<evidence type="ECO:0000256" key="2">
    <source>
        <dbReference type="ARBA" id="ARBA00022747"/>
    </source>
</evidence>
<keyword evidence="6" id="KW-1185">Reference proteome</keyword>
<dbReference type="InterPro" id="IPR051212">
    <property type="entry name" value="Type-I_RE_S_subunit"/>
</dbReference>
<dbReference type="Pfam" id="PF01420">
    <property type="entry name" value="Methylase_S"/>
    <property type="match status" value="2"/>
</dbReference>
<dbReference type="PANTHER" id="PTHR43140">
    <property type="entry name" value="TYPE-1 RESTRICTION ENZYME ECOKI SPECIFICITY PROTEIN"/>
    <property type="match status" value="1"/>
</dbReference>
<evidence type="ECO:0000313" key="6">
    <source>
        <dbReference type="Proteomes" id="UP000258927"/>
    </source>
</evidence>
<protein>
    <submittedName>
        <fullName evidence="5">Type I site-specific deoxyribonuclease</fullName>
    </submittedName>
</protein>
<reference evidence="5 6" key="1">
    <citation type="submission" date="2017-05" db="EMBL/GenBank/DDBJ databases">
        <title>Genome Analysis of Maritalea myrionectae HL2708#5.</title>
        <authorList>
            <consortium name="Cotde Inc.-PKNU"/>
            <person name="Jang D."/>
            <person name="Oh H.-M."/>
        </authorList>
    </citation>
    <scope>NUCLEOTIDE SEQUENCE [LARGE SCALE GENOMIC DNA]</scope>
    <source>
        <strain evidence="5 6">HL2708#5</strain>
    </source>
</reference>
<dbReference type="GO" id="GO:0003677">
    <property type="term" value="F:DNA binding"/>
    <property type="evidence" value="ECO:0007669"/>
    <property type="project" value="UniProtKB-KW"/>
</dbReference>
<dbReference type="KEGG" id="mmyr:MXMO3_00031"/>
<evidence type="ECO:0000256" key="1">
    <source>
        <dbReference type="ARBA" id="ARBA00010923"/>
    </source>
</evidence>
<name>A0A2R4M9Q0_9HYPH</name>
<sequence>MSDDIPHNWAFSTLGELVEHKKGKVPKAFSNGPADGFVPYIDIEAFETGFVKRFATTQKTTISTQDDVLLVWDGARFGLSGVFGTGALGSTLVRLRSDALERDYLLHFVRHHYRLINSRPRGTGTPHVEPDVFWPLQIGVPPIAEQQRIVERVETLFARLDKGEETVREVQKLLTRYRQSVLKSAVTGQLTADWRAQREGQLESGRDLLARILETRKEHWQGRRGDKKPVKPDIADLFELPEGWVWTSVDQILRAGLSNGRSVPDAEGEGFPVMRLTSLKDGLIDTSERKAGRWTFSEAEPYLIEQGDVLVSRGNGSKQLVGRGGLVADAVDPVAYPDTMIRIPISLEYLSPHWFVQLWNSPFMRSFVETAAKTTAGIYKINQGDIRSFPVPLPPLAEQVEIANLVSEAHAKTVDLERWCETELKRSASLRQSILKDAFAGKLVPQDPNDEPASDLLARIAAQKPAAKKTRRKTPS</sequence>
<organism evidence="5 6">
    <name type="scientific">Maritalea myrionectae</name>
    <dbReference type="NCBI Taxonomy" id="454601"/>
    <lineage>
        <taxon>Bacteria</taxon>
        <taxon>Pseudomonadati</taxon>
        <taxon>Pseudomonadota</taxon>
        <taxon>Alphaproteobacteria</taxon>
        <taxon>Hyphomicrobiales</taxon>
        <taxon>Devosiaceae</taxon>
        <taxon>Maritalea</taxon>
    </lineage>
</organism>
<evidence type="ECO:0000259" key="4">
    <source>
        <dbReference type="Pfam" id="PF01420"/>
    </source>
</evidence>
<feature type="domain" description="Type I restriction modification DNA specificity" evidence="4">
    <location>
        <begin position="266"/>
        <end position="424"/>
    </location>
</feature>
<dbReference type="CDD" id="cd17261">
    <property type="entry name" value="RMtype1_S_EcoKI-TRD2-CR2_like"/>
    <property type="match status" value="1"/>
</dbReference>
<comment type="similarity">
    <text evidence="1">Belongs to the type-I restriction system S methylase family.</text>
</comment>
<dbReference type="InterPro" id="IPR000055">
    <property type="entry name" value="Restrct_endonuc_typeI_TRD"/>
</dbReference>
<gene>
    <name evidence="5" type="ORF">MXMO3_00031</name>
</gene>
<dbReference type="RefSeq" id="WP_117394539.1">
    <property type="nucleotide sequence ID" value="NZ_CP021330.1"/>
</dbReference>
<accession>A0A2R4M9Q0</accession>
<dbReference type="EMBL" id="CP021330">
    <property type="protein sequence ID" value="AVX02579.1"/>
    <property type="molecule type" value="Genomic_DNA"/>
</dbReference>
<keyword evidence="2" id="KW-0680">Restriction system</keyword>
<dbReference type="InterPro" id="IPR044946">
    <property type="entry name" value="Restrct_endonuc_typeI_TRD_sf"/>
</dbReference>
<feature type="domain" description="Type I restriction modification DNA specificity" evidence="4">
    <location>
        <begin position="6"/>
        <end position="163"/>
    </location>
</feature>
<dbReference type="AlphaFoldDB" id="A0A2R4M9Q0"/>
<dbReference type="Gene3D" id="3.90.220.20">
    <property type="entry name" value="DNA methylase specificity domains"/>
    <property type="match status" value="2"/>
</dbReference>
<proteinExistence type="inferred from homology"/>